<keyword evidence="3" id="KW-1185">Reference proteome</keyword>
<dbReference type="SUPFAM" id="SSF51658">
    <property type="entry name" value="Xylose isomerase-like"/>
    <property type="match status" value="1"/>
</dbReference>
<dbReference type="InterPro" id="IPR013022">
    <property type="entry name" value="Xyl_isomerase-like_TIM-brl"/>
</dbReference>
<evidence type="ECO:0000259" key="1">
    <source>
        <dbReference type="Pfam" id="PF01261"/>
    </source>
</evidence>
<comment type="caution">
    <text evidence="2">The sequence shown here is derived from an EMBL/GenBank/DDBJ whole genome shotgun (WGS) entry which is preliminary data.</text>
</comment>
<dbReference type="InterPro" id="IPR036237">
    <property type="entry name" value="Xyl_isomerase-like_sf"/>
</dbReference>
<dbReference type="Proteomes" id="UP000321058">
    <property type="component" value="Unassembled WGS sequence"/>
</dbReference>
<dbReference type="PANTHER" id="PTHR12110">
    <property type="entry name" value="HYDROXYPYRUVATE ISOMERASE"/>
    <property type="match status" value="1"/>
</dbReference>
<evidence type="ECO:0000313" key="2">
    <source>
        <dbReference type="EMBL" id="GEP60074.1"/>
    </source>
</evidence>
<sequence>MLAGSALSPSILAQPRPSWRPGLQLYTVRDALDADLESALRRVADIGYREVELAGLPRVTAPAMRMSLQRYGLSAPSMHASYDRLRGDFAGVVEEARALGATYLVCPSVEAAERSTADDWRKVCRMLNGIGGAARSRGLVLAYHNHDFEFAPFADGTTPFRLLLTETDPRDVKLELDVYWVAKAGQGPVQYLKNGADRIVLVHLKDLGADGSTVEVGSGVLPMEQIVRTALLAGVQHLFVEQDDSSDPLTSVAKSFQFLERLQLQR</sequence>
<dbReference type="PANTHER" id="PTHR12110:SF41">
    <property type="entry name" value="INOSOSE DEHYDRATASE"/>
    <property type="match status" value="1"/>
</dbReference>
<dbReference type="EMBL" id="BKAJ01000149">
    <property type="protein sequence ID" value="GEP60074.1"/>
    <property type="molecule type" value="Genomic_DNA"/>
</dbReference>
<accession>A0A512NM93</accession>
<proteinExistence type="predicted"/>
<dbReference type="AlphaFoldDB" id="A0A512NM93"/>
<name>A0A512NM93_9HYPH</name>
<dbReference type="Pfam" id="PF01261">
    <property type="entry name" value="AP_endonuc_2"/>
    <property type="match status" value="1"/>
</dbReference>
<dbReference type="Gene3D" id="3.20.20.150">
    <property type="entry name" value="Divalent-metal-dependent TIM barrel enzymes"/>
    <property type="match status" value="1"/>
</dbReference>
<dbReference type="InterPro" id="IPR050312">
    <property type="entry name" value="IolE/XylAMocC-like"/>
</dbReference>
<keyword evidence="2" id="KW-0413">Isomerase</keyword>
<protein>
    <submittedName>
        <fullName evidence="2">Sugar phosphate isomerase</fullName>
    </submittedName>
</protein>
<evidence type="ECO:0000313" key="3">
    <source>
        <dbReference type="Proteomes" id="UP000321058"/>
    </source>
</evidence>
<dbReference type="RefSeq" id="WP_170303620.1">
    <property type="nucleotide sequence ID" value="NZ_BKAJ01000149.1"/>
</dbReference>
<dbReference type="GO" id="GO:0016853">
    <property type="term" value="F:isomerase activity"/>
    <property type="evidence" value="ECO:0007669"/>
    <property type="project" value="UniProtKB-KW"/>
</dbReference>
<gene>
    <name evidence="2" type="ORF">RSO01_72400</name>
</gene>
<organism evidence="2 3">
    <name type="scientific">Reyranella soli</name>
    <dbReference type="NCBI Taxonomy" id="1230389"/>
    <lineage>
        <taxon>Bacteria</taxon>
        <taxon>Pseudomonadati</taxon>
        <taxon>Pseudomonadota</taxon>
        <taxon>Alphaproteobacteria</taxon>
        <taxon>Hyphomicrobiales</taxon>
        <taxon>Reyranellaceae</taxon>
        <taxon>Reyranella</taxon>
    </lineage>
</organism>
<feature type="domain" description="Xylose isomerase-like TIM barrel" evidence="1">
    <location>
        <begin position="41"/>
        <end position="261"/>
    </location>
</feature>
<reference evidence="2 3" key="1">
    <citation type="submission" date="2019-07" db="EMBL/GenBank/DDBJ databases">
        <title>Whole genome shotgun sequence of Reyranella soli NBRC 108950.</title>
        <authorList>
            <person name="Hosoyama A."/>
            <person name="Uohara A."/>
            <person name="Ohji S."/>
            <person name="Ichikawa N."/>
        </authorList>
    </citation>
    <scope>NUCLEOTIDE SEQUENCE [LARGE SCALE GENOMIC DNA]</scope>
    <source>
        <strain evidence="2 3">NBRC 108950</strain>
    </source>
</reference>